<dbReference type="OrthoDB" id="9799608at2"/>
<evidence type="ECO:0000313" key="2">
    <source>
        <dbReference type="EMBL" id="RFA11021.1"/>
    </source>
</evidence>
<name>A0A3E0VMS7_9MICO</name>
<dbReference type="GO" id="GO:0016857">
    <property type="term" value="F:racemase and epimerase activity, acting on carbohydrates and derivatives"/>
    <property type="evidence" value="ECO:0007669"/>
    <property type="project" value="InterPro"/>
</dbReference>
<accession>A0A3E0VMS7</accession>
<evidence type="ECO:0008006" key="4">
    <source>
        <dbReference type="Google" id="ProtNLM"/>
    </source>
</evidence>
<protein>
    <recommendedName>
        <fullName evidence="4">L-rhamnose 1-epimerase</fullName>
    </recommendedName>
</protein>
<dbReference type="EMBL" id="NBWZ01000001">
    <property type="protein sequence ID" value="RFA11021.1"/>
    <property type="molecule type" value="Genomic_DNA"/>
</dbReference>
<dbReference type="PANTHER" id="PTHR34389">
    <property type="entry name" value="L-RHAMNOSE MUTAROTASE"/>
    <property type="match status" value="1"/>
</dbReference>
<proteinExistence type="predicted"/>
<keyword evidence="3" id="KW-1185">Reference proteome</keyword>
<dbReference type="Gene3D" id="3.30.70.100">
    <property type="match status" value="1"/>
</dbReference>
<dbReference type="InterPro" id="IPR008000">
    <property type="entry name" value="Rham/fucose_mutarotase"/>
</dbReference>
<dbReference type="InterPro" id="IPR011008">
    <property type="entry name" value="Dimeric_a/b-barrel"/>
</dbReference>
<comment type="caution">
    <text evidence="2">The sequence shown here is derived from an EMBL/GenBank/DDBJ whole genome shotgun (WGS) entry which is preliminary data.</text>
</comment>
<dbReference type="Pfam" id="PF05336">
    <property type="entry name" value="rhaM"/>
    <property type="match status" value="1"/>
</dbReference>
<reference evidence="2 3" key="1">
    <citation type="submission" date="2017-04" db="EMBL/GenBank/DDBJ databases">
        <title>Comparative genome analysis of Subtercola boreus.</title>
        <authorList>
            <person name="Cho Y.-J."/>
            <person name="Cho A."/>
            <person name="Kim O.-S."/>
            <person name="Lee J.-I."/>
        </authorList>
    </citation>
    <scope>NUCLEOTIDE SEQUENCE [LARGE SCALE GENOMIC DNA]</scope>
    <source>
        <strain evidence="2 3">K300</strain>
    </source>
</reference>
<evidence type="ECO:0000313" key="3">
    <source>
        <dbReference type="Proteomes" id="UP000256486"/>
    </source>
</evidence>
<gene>
    <name evidence="2" type="ORF">B7R54_00560</name>
</gene>
<organism evidence="2 3">
    <name type="scientific">Subtercola boreus</name>
    <dbReference type="NCBI Taxonomy" id="120213"/>
    <lineage>
        <taxon>Bacteria</taxon>
        <taxon>Bacillati</taxon>
        <taxon>Actinomycetota</taxon>
        <taxon>Actinomycetes</taxon>
        <taxon>Micrococcales</taxon>
        <taxon>Microbacteriaceae</taxon>
        <taxon>Subtercola</taxon>
    </lineage>
</organism>
<dbReference type="GO" id="GO:0019301">
    <property type="term" value="P:rhamnose catabolic process"/>
    <property type="evidence" value="ECO:0007669"/>
    <property type="project" value="TreeGrafter"/>
</dbReference>
<dbReference type="SUPFAM" id="SSF54909">
    <property type="entry name" value="Dimeric alpha+beta barrel"/>
    <property type="match status" value="1"/>
</dbReference>
<evidence type="ECO:0000256" key="1">
    <source>
        <dbReference type="SAM" id="MobiDB-lite"/>
    </source>
</evidence>
<dbReference type="PANTHER" id="PTHR34389:SF2">
    <property type="entry name" value="L-RHAMNOSE MUTAROTASE"/>
    <property type="match status" value="1"/>
</dbReference>
<sequence>MQRVCFQLQVDPAKLDEYRRRHADVWPEFLVELRRTGWQNYSLFLRDDGLLIGYFETPDLALAQAGMAATAVNERWQAEMAEFFEGLEGTPDQGFLQLTEIFNLDDQLGRADAATGSATGTATTSATGTATTSAASETASATGSATASPHPTDIHPTTPPATTAG</sequence>
<dbReference type="AlphaFoldDB" id="A0A3E0VMS7"/>
<dbReference type="Proteomes" id="UP000256486">
    <property type="component" value="Unassembled WGS sequence"/>
</dbReference>
<feature type="region of interest" description="Disordered" evidence="1">
    <location>
        <begin position="115"/>
        <end position="165"/>
    </location>
</feature>